<accession>A0ABY4M2Q1</accession>
<dbReference type="Proteomes" id="UP000830115">
    <property type="component" value="Chromosome"/>
</dbReference>
<reference evidence="1" key="1">
    <citation type="submission" date="2021-10" db="EMBL/GenBank/DDBJ databases">
        <title>Streptomyces nigrumlapis sp.nov.,an antimicrobial producing actinobacterium isolated from Black Gobi rocks.</title>
        <authorList>
            <person name="Wen Y."/>
            <person name="Zhang W."/>
            <person name="Liu X.G."/>
        </authorList>
    </citation>
    <scope>NUCLEOTIDE SEQUENCE</scope>
    <source>
        <strain evidence="1">ST13-2-2</strain>
    </source>
</reference>
<organism evidence="1 2">
    <name type="scientific">Streptomyces halobius</name>
    <dbReference type="NCBI Taxonomy" id="2879846"/>
    <lineage>
        <taxon>Bacteria</taxon>
        <taxon>Bacillati</taxon>
        <taxon>Actinomycetota</taxon>
        <taxon>Actinomycetes</taxon>
        <taxon>Kitasatosporales</taxon>
        <taxon>Streptomycetaceae</taxon>
        <taxon>Streptomyces</taxon>
    </lineage>
</organism>
<keyword evidence="2" id="KW-1185">Reference proteome</keyword>
<protein>
    <submittedName>
        <fullName evidence="1">Uncharacterized protein</fullName>
    </submittedName>
</protein>
<dbReference type="RefSeq" id="WP_248861430.1">
    <property type="nucleotide sequence ID" value="NZ_CP086322.1"/>
</dbReference>
<sequence length="103" mass="11992">MRAPKDPRFVAMGWLCLHYLCERRDQPRRRDVLLRLFPQLEGLPTGAWSAGTRPVRRSQDMPIEQQATAMNDYRKWLAITRDPVRDSENQVCPCPACRPLTGR</sequence>
<name>A0ABY4M2Q1_9ACTN</name>
<dbReference type="EMBL" id="CP086322">
    <property type="protein sequence ID" value="UQA90676.1"/>
    <property type="molecule type" value="Genomic_DNA"/>
</dbReference>
<proteinExistence type="predicted"/>
<evidence type="ECO:0000313" key="1">
    <source>
        <dbReference type="EMBL" id="UQA90676.1"/>
    </source>
</evidence>
<evidence type="ECO:0000313" key="2">
    <source>
        <dbReference type="Proteomes" id="UP000830115"/>
    </source>
</evidence>
<gene>
    <name evidence="1" type="ORF">K9S39_01120</name>
</gene>